<dbReference type="EMBL" id="JANFFA010000002">
    <property type="protein sequence ID" value="MDQ2094174.1"/>
    <property type="molecule type" value="Genomic_DNA"/>
</dbReference>
<sequence length="171" mass="17837">MFDTMTTTKVIGAFCGALLIFMLGNWAAMALYTTGGGHGDEHAASYVIEVESDDEAPSEEAGPTFEELLASADVGKGAKVFGKCKACHKIEPGANATGPTLHAVVGRAVDSVDGFSYSGALEAVGEQWTPENLNVFLADPKGTAPGTKMSFAGLKKETDRANLIAYLSTLE</sequence>
<comment type="caution">
    <text evidence="8">The sequence shown here is derived from an EMBL/GenBank/DDBJ whole genome shotgun (WGS) entry which is preliminary data.</text>
</comment>
<dbReference type="PRINTS" id="PR00604">
    <property type="entry name" value="CYTCHRMECIAB"/>
</dbReference>
<evidence type="ECO:0000313" key="9">
    <source>
        <dbReference type="Proteomes" id="UP001227162"/>
    </source>
</evidence>
<dbReference type="RefSeq" id="WP_317625787.1">
    <property type="nucleotide sequence ID" value="NZ_JANFFA010000002.1"/>
</dbReference>
<keyword evidence="5 6" id="KW-0408">Iron</keyword>
<dbReference type="Proteomes" id="UP001227162">
    <property type="component" value="Unassembled WGS sequence"/>
</dbReference>
<dbReference type="InterPro" id="IPR009056">
    <property type="entry name" value="Cyt_c-like_dom"/>
</dbReference>
<dbReference type="Gene3D" id="1.10.760.10">
    <property type="entry name" value="Cytochrome c-like domain"/>
    <property type="match status" value="1"/>
</dbReference>
<keyword evidence="3 6" id="KW-0479">Metal-binding</keyword>
<dbReference type="GO" id="GO:0020037">
    <property type="term" value="F:heme binding"/>
    <property type="evidence" value="ECO:0007669"/>
    <property type="project" value="InterPro"/>
</dbReference>
<evidence type="ECO:0000256" key="6">
    <source>
        <dbReference type="PROSITE-ProRule" id="PRU00433"/>
    </source>
</evidence>
<keyword evidence="4" id="KW-0249">Electron transport</keyword>
<evidence type="ECO:0000256" key="3">
    <source>
        <dbReference type="ARBA" id="ARBA00022723"/>
    </source>
</evidence>
<evidence type="ECO:0000313" key="8">
    <source>
        <dbReference type="EMBL" id="MDQ2094174.1"/>
    </source>
</evidence>
<feature type="domain" description="Cytochrome c" evidence="7">
    <location>
        <begin position="72"/>
        <end position="171"/>
    </location>
</feature>
<dbReference type="InterPro" id="IPR002327">
    <property type="entry name" value="Cyt_c_1A/1B"/>
</dbReference>
<evidence type="ECO:0000259" key="7">
    <source>
        <dbReference type="PROSITE" id="PS51007"/>
    </source>
</evidence>
<keyword evidence="2 6" id="KW-0349">Heme</keyword>
<dbReference type="PANTHER" id="PTHR11961">
    <property type="entry name" value="CYTOCHROME C"/>
    <property type="match status" value="1"/>
</dbReference>
<accession>A0AAJ1X5H9</accession>
<name>A0AAJ1X5H9_9RHOB</name>
<keyword evidence="1" id="KW-0813">Transport</keyword>
<protein>
    <submittedName>
        <fullName evidence="8">Cytochrome c family protein</fullName>
    </submittedName>
</protein>
<keyword evidence="9" id="KW-1185">Reference proteome</keyword>
<reference evidence="8" key="1">
    <citation type="submission" date="2022-07" db="EMBL/GenBank/DDBJ databases">
        <authorList>
            <person name="Otstavnykh N."/>
            <person name="Isaeva M."/>
            <person name="Bystritskaya E."/>
        </authorList>
    </citation>
    <scope>NUCLEOTIDE SEQUENCE</scope>
    <source>
        <strain evidence="8">10Alg 79</strain>
    </source>
</reference>
<dbReference type="SUPFAM" id="SSF46626">
    <property type="entry name" value="Cytochrome c"/>
    <property type="match status" value="1"/>
</dbReference>
<organism evidence="8 9">
    <name type="scientific">Rhodalgimonas zhirmunskyi</name>
    <dbReference type="NCBI Taxonomy" id="2964767"/>
    <lineage>
        <taxon>Bacteria</taxon>
        <taxon>Pseudomonadati</taxon>
        <taxon>Pseudomonadota</taxon>
        <taxon>Alphaproteobacteria</taxon>
        <taxon>Rhodobacterales</taxon>
        <taxon>Roseobacteraceae</taxon>
        <taxon>Rhodalgimonas</taxon>
    </lineage>
</organism>
<dbReference type="AlphaFoldDB" id="A0AAJ1X5H9"/>
<gene>
    <name evidence="8" type="ORF">NOI20_08635</name>
</gene>
<dbReference type="GO" id="GO:0046872">
    <property type="term" value="F:metal ion binding"/>
    <property type="evidence" value="ECO:0007669"/>
    <property type="project" value="UniProtKB-KW"/>
</dbReference>
<evidence type="ECO:0000256" key="1">
    <source>
        <dbReference type="ARBA" id="ARBA00022448"/>
    </source>
</evidence>
<dbReference type="PROSITE" id="PS51007">
    <property type="entry name" value="CYTC"/>
    <property type="match status" value="1"/>
</dbReference>
<dbReference type="Pfam" id="PF00034">
    <property type="entry name" value="Cytochrom_C"/>
    <property type="match status" value="1"/>
</dbReference>
<evidence type="ECO:0000256" key="4">
    <source>
        <dbReference type="ARBA" id="ARBA00022982"/>
    </source>
</evidence>
<dbReference type="InterPro" id="IPR036909">
    <property type="entry name" value="Cyt_c-like_dom_sf"/>
</dbReference>
<evidence type="ECO:0000256" key="5">
    <source>
        <dbReference type="ARBA" id="ARBA00023004"/>
    </source>
</evidence>
<reference evidence="8" key="2">
    <citation type="submission" date="2023-04" db="EMBL/GenBank/DDBJ databases">
        <title>'Rhodoalgimonas zhirmunskyi' gen. nov., isolated from a red alga.</title>
        <authorList>
            <person name="Nedashkovskaya O.I."/>
            <person name="Otstavnykh N.Y."/>
            <person name="Bystritskaya E.P."/>
            <person name="Balabanova L.A."/>
            <person name="Isaeva M.P."/>
        </authorList>
    </citation>
    <scope>NUCLEOTIDE SEQUENCE</scope>
    <source>
        <strain evidence="8">10Alg 79</strain>
    </source>
</reference>
<proteinExistence type="predicted"/>
<dbReference type="GO" id="GO:0009055">
    <property type="term" value="F:electron transfer activity"/>
    <property type="evidence" value="ECO:0007669"/>
    <property type="project" value="InterPro"/>
</dbReference>
<evidence type="ECO:0000256" key="2">
    <source>
        <dbReference type="ARBA" id="ARBA00022617"/>
    </source>
</evidence>